<dbReference type="SUPFAM" id="SSF55729">
    <property type="entry name" value="Acyl-CoA N-acyltransferases (Nat)"/>
    <property type="match status" value="1"/>
</dbReference>
<evidence type="ECO:0000256" key="1">
    <source>
        <dbReference type="ARBA" id="ARBA00022490"/>
    </source>
</evidence>
<keyword evidence="5" id="KW-1185">Reference proteome</keyword>
<evidence type="ECO:0000256" key="2">
    <source>
        <dbReference type="ARBA" id="ARBA00022679"/>
    </source>
</evidence>
<dbReference type="RefSeq" id="WP_243066893.1">
    <property type="nucleotide sequence ID" value="NZ_JAIVFK010000010.1"/>
</dbReference>
<gene>
    <name evidence="4" type="ORF">K2U94_09070</name>
</gene>
<dbReference type="Proteomes" id="UP001139104">
    <property type="component" value="Unassembled WGS sequence"/>
</dbReference>
<dbReference type="Pfam" id="PF03588">
    <property type="entry name" value="Leu_Phe_trans"/>
    <property type="match status" value="1"/>
</dbReference>
<dbReference type="InterPro" id="IPR004616">
    <property type="entry name" value="Leu/Phe-tRNA_Trfase"/>
</dbReference>
<sequence>MTNPRLFELARMPLNVRAARIAELFAEGNEEGPAALGRAKRRAARREALRGTPLADLRRRFRSLRHWLSPRHFVEAALVLACMARDWATDGATPSTKACGQRPLGFCGRAASLAPDYLIEAYSRGLSPRNFLGVPTLWSPATHAVLRPWDFPRGISGADSAAVHISLDQSFDQILLASARASRDVWRHPVLDLALGDLYDAGFAHSLEVRDADGDLLAGLIGVAVGGVFTIERLFARDEEALARGVNNLAFQLQRWNFALIAIKAPSELALRLRCATMTRAAYAAELASNGCGGRHGRWRMSDDLRRPASLLGDYAMGA</sequence>
<name>A0ABS9Z8F3_9HYPH</name>
<proteinExistence type="predicted"/>
<keyword evidence="3" id="KW-0012">Acyltransferase</keyword>
<dbReference type="InterPro" id="IPR016181">
    <property type="entry name" value="Acyl_CoA_acyltransferase"/>
</dbReference>
<evidence type="ECO:0000313" key="5">
    <source>
        <dbReference type="Proteomes" id="UP001139104"/>
    </source>
</evidence>
<dbReference type="Gene3D" id="3.40.630.70">
    <property type="entry name" value="Leucyl/phenylalanyl-tRNA-protein transferase, C-terminal domain"/>
    <property type="match status" value="1"/>
</dbReference>
<dbReference type="InterPro" id="IPR042203">
    <property type="entry name" value="Leu/Phe-tRNA_Trfase_C"/>
</dbReference>
<organism evidence="4 5">
    <name type="scientific">Candidatus Rhodoblastus alkanivorans</name>
    <dbReference type="NCBI Taxonomy" id="2954117"/>
    <lineage>
        <taxon>Bacteria</taxon>
        <taxon>Pseudomonadati</taxon>
        <taxon>Pseudomonadota</taxon>
        <taxon>Alphaproteobacteria</taxon>
        <taxon>Hyphomicrobiales</taxon>
        <taxon>Rhodoblastaceae</taxon>
        <taxon>Rhodoblastus</taxon>
    </lineage>
</organism>
<evidence type="ECO:0000313" key="4">
    <source>
        <dbReference type="EMBL" id="MCI4682912.1"/>
    </source>
</evidence>
<keyword evidence="2" id="KW-0808">Transferase</keyword>
<comment type="caution">
    <text evidence="4">The sequence shown here is derived from an EMBL/GenBank/DDBJ whole genome shotgun (WGS) entry which is preliminary data.</text>
</comment>
<evidence type="ECO:0000256" key="3">
    <source>
        <dbReference type="ARBA" id="ARBA00023315"/>
    </source>
</evidence>
<keyword evidence="1" id="KW-0963">Cytoplasm</keyword>
<evidence type="ECO:0008006" key="6">
    <source>
        <dbReference type="Google" id="ProtNLM"/>
    </source>
</evidence>
<reference evidence="4" key="1">
    <citation type="journal article" date="2022" name="ISME J.">
        <title>Identification of active gaseous-alkane degraders at natural gas seeps.</title>
        <authorList>
            <person name="Farhan Ul Haque M."/>
            <person name="Hernandez M."/>
            <person name="Crombie A.T."/>
            <person name="Murrell J.C."/>
        </authorList>
    </citation>
    <scope>NUCLEOTIDE SEQUENCE</scope>
    <source>
        <strain evidence="4">PC2</strain>
    </source>
</reference>
<protein>
    <recommendedName>
        <fullName evidence="6">Leucyl/phenylalanyl-tRNA--protein transferase</fullName>
    </recommendedName>
</protein>
<dbReference type="EMBL" id="JAIVFP010000001">
    <property type="protein sequence ID" value="MCI4682912.1"/>
    <property type="molecule type" value="Genomic_DNA"/>
</dbReference>
<accession>A0ABS9Z8F3</accession>